<protein>
    <submittedName>
        <fullName evidence="1">Dehydrogenase</fullName>
    </submittedName>
</protein>
<sequence>MIFDSMHEAETWADSICNEIYASVFDGYMTFDYKVAYALAFLLAEVKEFHVRTEKIFSENKFVYKVWVIRTSR</sequence>
<evidence type="ECO:0000313" key="1">
    <source>
        <dbReference type="EMBL" id="KEK18470.1"/>
    </source>
</evidence>
<dbReference type="eggNOG" id="ENOG5033EED">
    <property type="taxonomic scope" value="Bacteria"/>
</dbReference>
<dbReference type="AlphaFoldDB" id="A0A073JW27"/>
<dbReference type="Proteomes" id="UP000027822">
    <property type="component" value="Unassembled WGS sequence"/>
</dbReference>
<evidence type="ECO:0000313" key="2">
    <source>
        <dbReference type="Proteomes" id="UP000027822"/>
    </source>
</evidence>
<organism evidence="1 2">
    <name type="scientific">Bacillus manliponensis</name>
    <dbReference type="NCBI Taxonomy" id="574376"/>
    <lineage>
        <taxon>Bacteria</taxon>
        <taxon>Bacillati</taxon>
        <taxon>Bacillota</taxon>
        <taxon>Bacilli</taxon>
        <taxon>Bacillales</taxon>
        <taxon>Bacillaceae</taxon>
        <taxon>Bacillus</taxon>
        <taxon>Bacillus cereus group</taxon>
    </lineage>
</organism>
<comment type="caution">
    <text evidence="1">The sequence shown here is derived from an EMBL/GenBank/DDBJ whole genome shotgun (WGS) entry which is preliminary data.</text>
</comment>
<name>A0A073JW27_9BACI</name>
<proteinExistence type="predicted"/>
<keyword evidence="2" id="KW-1185">Reference proteome</keyword>
<dbReference type="EMBL" id="JOTN01000014">
    <property type="protein sequence ID" value="KEK18470.1"/>
    <property type="molecule type" value="Genomic_DNA"/>
</dbReference>
<gene>
    <name evidence="1" type="ORF">BAMA_05475</name>
</gene>
<reference evidence="1 2" key="1">
    <citation type="submission" date="2014-06" db="EMBL/GenBank/DDBJ databases">
        <title>Draft genome sequence of Bacillus manliponensis JCM 15802 (MCCC 1A00708).</title>
        <authorList>
            <person name="Lai Q."/>
            <person name="Liu Y."/>
            <person name="Shao Z."/>
        </authorList>
    </citation>
    <scope>NUCLEOTIDE SEQUENCE [LARGE SCALE GENOMIC DNA]</scope>
    <source>
        <strain evidence="1 2">JCM 15802</strain>
    </source>
</reference>
<accession>A0A073JW27</accession>